<gene>
    <name evidence="1" type="ORF">BSF38_04619</name>
</gene>
<organism evidence="1 2">
    <name type="scientific">Paludisphaera borealis</name>
    <dbReference type="NCBI Taxonomy" id="1387353"/>
    <lineage>
        <taxon>Bacteria</taxon>
        <taxon>Pseudomonadati</taxon>
        <taxon>Planctomycetota</taxon>
        <taxon>Planctomycetia</taxon>
        <taxon>Isosphaerales</taxon>
        <taxon>Isosphaeraceae</taxon>
        <taxon>Paludisphaera</taxon>
    </lineage>
</organism>
<dbReference type="Proteomes" id="UP000186309">
    <property type="component" value="Chromosome"/>
</dbReference>
<protein>
    <submittedName>
        <fullName evidence="1">Uncharacterized protein</fullName>
    </submittedName>
</protein>
<name>A0A1U7CVV9_9BACT</name>
<accession>A0A1U7CVV9</accession>
<sequence>MDAIFIVLVFVVFLRLCVAHLRWLTRKALQALSEWAKSEHIELIDIRPTKWKPPWFLPDRMRVFEICVVDSTGRKRRGRAVCGDPFWRISDRTVSVEWNADQDLE</sequence>
<keyword evidence="2" id="KW-1185">Reference proteome</keyword>
<evidence type="ECO:0000313" key="1">
    <source>
        <dbReference type="EMBL" id="APW63061.1"/>
    </source>
</evidence>
<dbReference type="KEGG" id="pbor:BSF38_04619"/>
<dbReference type="EMBL" id="CP019082">
    <property type="protein sequence ID" value="APW63061.1"/>
    <property type="molecule type" value="Genomic_DNA"/>
</dbReference>
<evidence type="ECO:0000313" key="2">
    <source>
        <dbReference type="Proteomes" id="UP000186309"/>
    </source>
</evidence>
<proteinExistence type="predicted"/>
<reference evidence="2" key="1">
    <citation type="submission" date="2016-12" db="EMBL/GenBank/DDBJ databases">
        <title>Comparative genomics of four Isosphaeraceae planctomycetes: a common pool of plasmids and glycoside hydrolase genes.</title>
        <authorList>
            <person name="Ivanova A."/>
        </authorList>
    </citation>
    <scope>NUCLEOTIDE SEQUENCE [LARGE SCALE GENOMIC DNA]</scope>
    <source>
        <strain evidence="2">PX4</strain>
    </source>
</reference>
<dbReference type="AlphaFoldDB" id="A0A1U7CVV9"/>